<dbReference type="Proteomes" id="UP000182235">
    <property type="component" value="Unassembled WGS sequence"/>
</dbReference>
<organism evidence="1 2">
    <name type="scientific">Emergomyces pasteurianus Ep9510</name>
    <dbReference type="NCBI Taxonomy" id="1447872"/>
    <lineage>
        <taxon>Eukaryota</taxon>
        <taxon>Fungi</taxon>
        <taxon>Dikarya</taxon>
        <taxon>Ascomycota</taxon>
        <taxon>Pezizomycotina</taxon>
        <taxon>Eurotiomycetes</taxon>
        <taxon>Eurotiomycetidae</taxon>
        <taxon>Onygenales</taxon>
        <taxon>Ajellomycetaceae</taxon>
        <taxon>Emergomyces</taxon>
    </lineage>
</organism>
<comment type="caution">
    <text evidence="1">The sequence shown here is derived from an EMBL/GenBank/DDBJ whole genome shotgun (WGS) entry which is preliminary data.</text>
</comment>
<dbReference type="EMBL" id="LGRN01000697">
    <property type="protein sequence ID" value="OJD10756.1"/>
    <property type="molecule type" value="Genomic_DNA"/>
</dbReference>
<dbReference type="AlphaFoldDB" id="A0A1J9Q4A3"/>
<reference evidence="1 2" key="1">
    <citation type="submission" date="2015-07" db="EMBL/GenBank/DDBJ databases">
        <title>Emmonsia species relationships and genome sequence.</title>
        <authorList>
            <consortium name="The Broad Institute Genomics Platform"/>
            <person name="Cuomo C.A."/>
            <person name="Munoz J.F."/>
            <person name="Imamovic A."/>
            <person name="Priest M.E."/>
            <person name="Young S."/>
            <person name="Clay O.K."/>
            <person name="McEwen J.G."/>
        </authorList>
    </citation>
    <scope>NUCLEOTIDE SEQUENCE [LARGE SCALE GENOMIC DNA]</scope>
    <source>
        <strain evidence="1 2">UAMH 9510</strain>
    </source>
</reference>
<sequence>GALIVYFAYQLNHTVARMRKINILSQLIWFGLASAQVIKLPLMRRINDLDDEFAAALSAAQKYTLTL</sequence>
<keyword evidence="2" id="KW-1185">Reference proteome</keyword>
<gene>
    <name evidence="1" type="ORF">AJ78_08318</name>
</gene>
<proteinExistence type="predicted"/>
<protein>
    <submittedName>
        <fullName evidence="1">Uncharacterized protein</fullName>
    </submittedName>
</protein>
<feature type="non-terminal residue" evidence="1">
    <location>
        <position position="1"/>
    </location>
</feature>
<accession>A0A1J9Q4A3</accession>
<dbReference type="VEuPathDB" id="FungiDB:AJ78_08318"/>
<evidence type="ECO:0000313" key="2">
    <source>
        <dbReference type="Proteomes" id="UP000182235"/>
    </source>
</evidence>
<dbReference type="OrthoDB" id="10473182at2759"/>
<name>A0A1J9Q4A3_9EURO</name>
<evidence type="ECO:0000313" key="1">
    <source>
        <dbReference type="EMBL" id="OJD10756.1"/>
    </source>
</evidence>